<evidence type="ECO:0000256" key="10">
    <source>
        <dbReference type="SAM" id="SignalP"/>
    </source>
</evidence>
<dbReference type="InterPro" id="IPR008969">
    <property type="entry name" value="CarboxyPept-like_regulatory"/>
</dbReference>
<organism evidence="13 14">
    <name type="scientific">Shewanella holmiensis</name>
    <dbReference type="NCBI Taxonomy" id="2952222"/>
    <lineage>
        <taxon>Bacteria</taxon>
        <taxon>Pseudomonadati</taxon>
        <taxon>Pseudomonadota</taxon>
        <taxon>Gammaproteobacteria</taxon>
        <taxon>Alteromonadales</taxon>
        <taxon>Shewanellaceae</taxon>
        <taxon>Shewanella</taxon>
    </lineage>
</organism>
<dbReference type="Proteomes" id="UP001155546">
    <property type="component" value="Unassembled WGS sequence"/>
</dbReference>
<evidence type="ECO:0000256" key="4">
    <source>
        <dbReference type="ARBA" id="ARBA00022692"/>
    </source>
</evidence>
<dbReference type="Pfam" id="PF07715">
    <property type="entry name" value="Plug"/>
    <property type="match status" value="1"/>
</dbReference>
<keyword evidence="13" id="KW-0675">Receptor</keyword>
<evidence type="ECO:0000256" key="1">
    <source>
        <dbReference type="ARBA" id="ARBA00004571"/>
    </source>
</evidence>
<feature type="signal peptide" evidence="10">
    <location>
        <begin position="1"/>
        <end position="27"/>
    </location>
</feature>
<evidence type="ECO:0000256" key="9">
    <source>
        <dbReference type="RuleBase" id="RU003357"/>
    </source>
</evidence>
<evidence type="ECO:0000259" key="11">
    <source>
        <dbReference type="Pfam" id="PF00593"/>
    </source>
</evidence>
<keyword evidence="10" id="KW-0732">Signal</keyword>
<dbReference type="InterPro" id="IPR000531">
    <property type="entry name" value="Beta-barrel_TonB"/>
</dbReference>
<dbReference type="InterPro" id="IPR039426">
    <property type="entry name" value="TonB-dep_rcpt-like"/>
</dbReference>
<evidence type="ECO:0000256" key="2">
    <source>
        <dbReference type="ARBA" id="ARBA00022448"/>
    </source>
</evidence>
<dbReference type="Gene3D" id="2.40.170.20">
    <property type="entry name" value="TonB-dependent receptor, beta-barrel domain"/>
    <property type="match status" value="1"/>
</dbReference>
<dbReference type="CDD" id="cd01347">
    <property type="entry name" value="ligand_gated_channel"/>
    <property type="match status" value="1"/>
</dbReference>
<keyword evidence="14" id="KW-1185">Reference proteome</keyword>
<evidence type="ECO:0000313" key="14">
    <source>
        <dbReference type="Proteomes" id="UP001155546"/>
    </source>
</evidence>
<comment type="subcellular location">
    <subcellularLocation>
        <location evidence="1 8">Cell outer membrane</location>
        <topology evidence="1 8">Multi-pass membrane protein</topology>
    </subcellularLocation>
</comment>
<dbReference type="EMBL" id="JAMTCD010000004">
    <property type="protein sequence ID" value="MCT7941018.1"/>
    <property type="molecule type" value="Genomic_DNA"/>
</dbReference>
<dbReference type="GO" id="GO:0009279">
    <property type="term" value="C:cell outer membrane"/>
    <property type="evidence" value="ECO:0007669"/>
    <property type="project" value="UniProtKB-SubCell"/>
</dbReference>
<dbReference type="Pfam" id="PF00593">
    <property type="entry name" value="TonB_dep_Rec_b-barrel"/>
    <property type="match status" value="1"/>
</dbReference>
<dbReference type="SUPFAM" id="SSF56935">
    <property type="entry name" value="Porins"/>
    <property type="match status" value="1"/>
</dbReference>
<evidence type="ECO:0000256" key="8">
    <source>
        <dbReference type="PROSITE-ProRule" id="PRU01360"/>
    </source>
</evidence>
<evidence type="ECO:0000256" key="6">
    <source>
        <dbReference type="ARBA" id="ARBA00023136"/>
    </source>
</evidence>
<feature type="domain" description="TonB-dependent receptor plug" evidence="12">
    <location>
        <begin position="130"/>
        <end position="233"/>
    </location>
</feature>
<protein>
    <submittedName>
        <fullName evidence="13">TonB-dependent receptor</fullName>
    </submittedName>
</protein>
<dbReference type="PANTHER" id="PTHR40980:SF4">
    <property type="entry name" value="TONB-DEPENDENT RECEPTOR-LIKE BETA-BARREL DOMAIN-CONTAINING PROTEIN"/>
    <property type="match status" value="1"/>
</dbReference>
<dbReference type="RefSeq" id="WP_261297451.1">
    <property type="nucleotide sequence ID" value="NZ_JAMTCD010000004.1"/>
</dbReference>
<keyword evidence="3 8" id="KW-1134">Transmembrane beta strand</keyword>
<evidence type="ECO:0000256" key="5">
    <source>
        <dbReference type="ARBA" id="ARBA00023077"/>
    </source>
</evidence>
<evidence type="ECO:0000259" key="12">
    <source>
        <dbReference type="Pfam" id="PF07715"/>
    </source>
</evidence>
<dbReference type="Gene3D" id="2.170.130.10">
    <property type="entry name" value="TonB-dependent receptor, plug domain"/>
    <property type="match status" value="1"/>
</dbReference>
<accession>A0A9X2WKN4</accession>
<name>A0A9X2WKN4_9GAMM</name>
<dbReference type="SUPFAM" id="SSF49464">
    <property type="entry name" value="Carboxypeptidase regulatory domain-like"/>
    <property type="match status" value="1"/>
</dbReference>
<dbReference type="AlphaFoldDB" id="A0A9X2WKN4"/>
<keyword evidence="5 9" id="KW-0798">TonB box</keyword>
<comment type="similarity">
    <text evidence="8 9">Belongs to the TonB-dependent receptor family.</text>
</comment>
<dbReference type="NCBIfam" id="TIGR01782">
    <property type="entry name" value="TonB-Xanth-Caul"/>
    <property type="match status" value="1"/>
</dbReference>
<evidence type="ECO:0000313" key="13">
    <source>
        <dbReference type="EMBL" id="MCT7941018.1"/>
    </source>
</evidence>
<gene>
    <name evidence="13" type="ORF">NE535_04315</name>
</gene>
<keyword evidence="7 8" id="KW-0998">Cell outer membrane</keyword>
<keyword evidence="2 8" id="KW-0813">Transport</keyword>
<dbReference type="Pfam" id="PF13715">
    <property type="entry name" value="CarbopepD_reg_2"/>
    <property type="match status" value="1"/>
</dbReference>
<feature type="chain" id="PRO_5040786803" evidence="10">
    <location>
        <begin position="28"/>
        <end position="912"/>
    </location>
</feature>
<dbReference type="InterPro" id="IPR037066">
    <property type="entry name" value="Plug_dom_sf"/>
</dbReference>
<dbReference type="PROSITE" id="PS52016">
    <property type="entry name" value="TONB_DEPENDENT_REC_3"/>
    <property type="match status" value="1"/>
</dbReference>
<reference evidence="13" key="1">
    <citation type="journal article" date="2023" name="Int. J. Syst. Evol. Microbiol.">
        <title>&lt;i&gt;Shewanella septentrionalis&lt;/i&gt; sp. nov. and &lt;i&gt;Shewanella holmiensis&lt;/i&gt; sp. nov., isolated from Baltic Sea water and sediments.</title>
        <authorList>
            <person name="Martin-Rodriguez A.J."/>
            <person name="Thorell K."/>
            <person name="Joffre E."/>
            <person name="Jensie-Markopoulos S."/>
            <person name="Moore E.R.B."/>
            <person name="Sjoling A."/>
        </authorList>
    </citation>
    <scope>NUCLEOTIDE SEQUENCE</scope>
    <source>
        <strain evidence="13">SP1S2-7</strain>
    </source>
</reference>
<dbReference type="InterPro" id="IPR010104">
    <property type="entry name" value="TonB_rcpt_bac"/>
</dbReference>
<dbReference type="PANTHER" id="PTHR40980">
    <property type="entry name" value="PLUG DOMAIN-CONTAINING PROTEIN"/>
    <property type="match status" value="1"/>
</dbReference>
<comment type="caution">
    <text evidence="13">The sequence shown here is derived from an EMBL/GenBank/DDBJ whole genome shotgun (WGS) entry which is preliminary data.</text>
</comment>
<dbReference type="Gene3D" id="2.60.40.1120">
    <property type="entry name" value="Carboxypeptidase-like, regulatory domain"/>
    <property type="match status" value="1"/>
</dbReference>
<sequence>MKTSRSLSPIYMALAAASLAVVPQAWSGHIQGIIKDEKSQQPLQGALISIEELNLQLQSNRDGRFFFPEIEAGEYTLVAHYLGGSTYKERVAVATDGVTHTQIQLSGDGLEHIQVVGQHGALSNSLNRQRASDNLVSILSADALGNFPDTNISEALQRVPGLSIERDQGEGRFIRVRGLAPDYNAVSMNGARLPSPESDRRAVALDVLPADLLQSVEVSKTLTPDMDADSLGGSIEVKSLSAFDRDDTHINISAEASHDELTQNINPKLAASYSDIFNDVFGVTVAASWYNRDFGSDNVETGGDWAFDDTSLLEVAEQRDYEINRERLGIGVNFDFRPNENNDLYLRTLYSAFVDNETRNGNEVSWDEGVSEGVTGTVEATRSLKSREETQKIGSLVFGGQSRLDKWTVDYQASWSRATADKPRNIAGAEFESEFDDVLFENSQIPKLIAPDRFYNASEYELKEIEIAESSAEDTIASVQFDLTKNGLITDMPFAVKFGAKYTARTKENSENIWIYEDFEDQGVNGEQLLMTAYSGAESDYNLGRLGPSIMAAPVWNLVNSLNPDNAVDEIESTINDFTIDEDITAAYLMGHVDIDKLRILAGVRFEHTSLQTFGTGFNEEEDDFIANNTERDYEHWLPSIHANYKFSENTVFRASWGNSIVRPTFSQLAPGFLIEVDDDEIEASFGNPDLKALESTNWDLSIEHYMGGVGVISAGAFYKEIKHFIYETDLGGYDKYANFDTAQTFINGDDADITGVELAYVQDFVFLPEAWRGLIFTGNVTWSDSNAQIAWLDDGVQSRNIPLPSQSDITANASLGYENAYVSFNLSAAYKSEYLIEVNELDDANFDIYQDAHTQWDFVAKGYLTNTVTIYLKGINLTDEPLYAYTGRSNYNAQYEEYGRTIQLGIQFINM</sequence>
<keyword evidence="6 8" id="KW-0472">Membrane</keyword>
<proteinExistence type="inferred from homology"/>
<keyword evidence="4 8" id="KW-0812">Transmembrane</keyword>
<feature type="domain" description="TonB-dependent receptor-like beta-barrel" evidence="11">
    <location>
        <begin position="466"/>
        <end position="878"/>
    </location>
</feature>
<dbReference type="InterPro" id="IPR012910">
    <property type="entry name" value="Plug_dom"/>
</dbReference>
<evidence type="ECO:0000256" key="7">
    <source>
        <dbReference type="ARBA" id="ARBA00023237"/>
    </source>
</evidence>
<dbReference type="InterPro" id="IPR036942">
    <property type="entry name" value="Beta-barrel_TonB_sf"/>
</dbReference>
<evidence type="ECO:0000256" key="3">
    <source>
        <dbReference type="ARBA" id="ARBA00022452"/>
    </source>
</evidence>